<protein>
    <submittedName>
        <fullName evidence="1">Uncharacterized protein</fullName>
    </submittedName>
</protein>
<dbReference type="AlphaFoldDB" id="A0A9D0ZKL0"/>
<comment type="caution">
    <text evidence="1">The sequence shown here is derived from an EMBL/GenBank/DDBJ whole genome shotgun (WGS) entry which is preliminary data.</text>
</comment>
<proteinExistence type="predicted"/>
<accession>A0A9D0ZKL0</accession>
<evidence type="ECO:0000313" key="1">
    <source>
        <dbReference type="EMBL" id="HIQ82260.1"/>
    </source>
</evidence>
<dbReference type="Proteomes" id="UP000824260">
    <property type="component" value="Unassembled WGS sequence"/>
</dbReference>
<reference evidence="1" key="1">
    <citation type="submission" date="2020-10" db="EMBL/GenBank/DDBJ databases">
        <authorList>
            <person name="Gilroy R."/>
        </authorList>
    </citation>
    <scope>NUCLEOTIDE SEQUENCE</scope>
    <source>
        <strain evidence="1">ChiSjej6B24-2974</strain>
    </source>
</reference>
<name>A0A9D0ZKL0_9FIRM</name>
<gene>
    <name evidence="1" type="ORF">IAA52_04075</name>
</gene>
<organism evidence="1 2">
    <name type="scientific">Candidatus Pullichristensenella stercorigallinarum</name>
    <dbReference type="NCBI Taxonomy" id="2840909"/>
    <lineage>
        <taxon>Bacteria</taxon>
        <taxon>Bacillati</taxon>
        <taxon>Bacillota</taxon>
        <taxon>Clostridia</taxon>
        <taxon>Candidatus Pullichristensenella</taxon>
    </lineage>
</organism>
<sequence length="58" mass="6512">MENMEGVENFLARMNVDIKAIKTGAEQSALFTGELFERMATDVGVRFRESEAKRCRAG</sequence>
<reference evidence="1" key="2">
    <citation type="journal article" date="2021" name="PeerJ">
        <title>Extensive microbial diversity within the chicken gut microbiome revealed by metagenomics and culture.</title>
        <authorList>
            <person name="Gilroy R."/>
            <person name="Ravi A."/>
            <person name="Getino M."/>
            <person name="Pursley I."/>
            <person name="Horton D.L."/>
            <person name="Alikhan N.F."/>
            <person name="Baker D."/>
            <person name="Gharbi K."/>
            <person name="Hall N."/>
            <person name="Watson M."/>
            <person name="Adriaenssens E.M."/>
            <person name="Foster-Nyarko E."/>
            <person name="Jarju S."/>
            <person name="Secka A."/>
            <person name="Antonio M."/>
            <person name="Oren A."/>
            <person name="Chaudhuri R.R."/>
            <person name="La Ragione R."/>
            <person name="Hildebrand F."/>
            <person name="Pallen M.J."/>
        </authorList>
    </citation>
    <scope>NUCLEOTIDE SEQUENCE</scope>
    <source>
        <strain evidence="1">ChiSjej6B24-2974</strain>
    </source>
</reference>
<dbReference type="EMBL" id="DVFZ01000040">
    <property type="protein sequence ID" value="HIQ82260.1"/>
    <property type="molecule type" value="Genomic_DNA"/>
</dbReference>
<evidence type="ECO:0000313" key="2">
    <source>
        <dbReference type="Proteomes" id="UP000824260"/>
    </source>
</evidence>